<reference evidence="3" key="1">
    <citation type="journal article" date="2019" name="Int. J. Syst. Evol. Microbiol.">
        <title>The Global Catalogue of Microorganisms (GCM) 10K type strain sequencing project: providing services to taxonomists for standard genome sequencing and annotation.</title>
        <authorList>
            <consortium name="The Broad Institute Genomics Platform"/>
            <consortium name="The Broad Institute Genome Sequencing Center for Infectious Disease"/>
            <person name="Wu L."/>
            <person name="Ma J."/>
        </authorList>
    </citation>
    <scope>NUCLEOTIDE SEQUENCE [LARGE SCALE GENOMIC DNA]</scope>
    <source>
        <strain evidence="3">KACC 12602</strain>
    </source>
</reference>
<evidence type="ECO:0000313" key="3">
    <source>
        <dbReference type="Proteomes" id="UP001596161"/>
    </source>
</evidence>
<dbReference type="RefSeq" id="WP_378017764.1">
    <property type="nucleotide sequence ID" value="NZ_JBHSKT010000007.1"/>
</dbReference>
<protein>
    <recommendedName>
        <fullName evidence="1">RAMA domain-containing protein</fullName>
    </recommendedName>
</protein>
<evidence type="ECO:0000259" key="1">
    <source>
        <dbReference type="Pfam" id="PF18755"/>
    </source>
</evidence>
<comment type="caution">
    <text evidence="2">The sequence shown here is derived from an EMBL/GenBank/DDBJ whole genome shotgun (WGS) entry which is preliminary data.</text>
</comment>
<dbReference type="Proteomes" id="UP001596161">
    <property type="component" value="Unassembled WGS sequence"/>
</dbReference>
<dbReference type="EMBL" id="JBHSKT010000007">
    <property type="protein sequence ID" value="MFC5271400.1"/>
    <property type="molecule type" value="Genomic_DNA"/>
</dbReference>
<dbReference type="InterPro" id="IPR040843">
    <property type="entry name" value="RAMA"/>
</dbReference>
<name>A0ABW0EFI8_9BACT</name>
<gene>
    <name evidence="2" type="ORF">ACFPIB_12310</name>
</gene>
<dbReference type="Pfam" id="PF18755">
    <property type="entry name" value="RAMA"/>
    <property type="match status" value="1"/>
</dbReference>
<feature type="domain" description="RAMA" evidence="1">
    <location>
        <begin position="105"/>
        <end position="206"/>
    </location>
</feature>
<accession>A0ABW0EFI8</accession>
<organism evidence="2 3">
    <name type="scientific">Adhaeribacter terreus</name>
    <dbReference type="NCBI Taxonomy" id="529703"/>
    <lineage>
        <taxon>Bacteria</taxon>
        <taxon>Pseudomonadati</taxon>
        <taxon>Bacteroidota</taxon>
        <taxon>Cytophagia</taxon>
        <taxon>Cytophagales</taxon>
        <taxon>Hymenobacteraceae</taxon>
        <taxon>Adhaeribacter</taxon>
    </lineage>
</organism>
<proteinExistence type="predicted"/>
<keyword evidence="3" id="KW-1185">Reference proteome</keyword>
<evidence type="ECO:0000313" key="2">
    <source>
        <dbReference type="EMBL" id="MFC5271400.1"/>
    </source>
</evidence>
<sequence>MNRWSNYIAQVESAVQELSKELAPYLNAANKKEKQAQLNSIDQSIYQMEKGHINIPDELRQLKLKLLKDLDQFKEAEAAQQKVLELLQPLLAIAPQTRKQTQFGEAPKKVSNKVSGSRIDLTDLLTAGYLKPGMQLIKKYKGETYKGTITEEGFILTNISGQELSFPTPTAAAEAITLKAQNGWVWWSVEGDPKDRTIDYYRQQYKVKTGQ</sequence>